<dbReference type="Gene3D" id="3.40.50.12470">
    <property type="match status" value="1"/>
</dbReference>
<keyword evidence="2" id="KW-0816">Tricarboxylic acid cycle</keyword>
<dbReference type="InterPro" id="IPR031717">
    <property type="entry name" value="ODO-1/KGD_C"/>
</dbReference>
<dbReference type="GO" id="GO:0005829">
    <property type="term" value="C:cytosol"/>
    <property type="evidence" value="ECO:0007669"/>
    <property type="project" value="TreeGrafter"/>
</dbReference>
<dbReference type="NCBIfam" id="NF008907">
    <property type="entry name" value="PRK12270.1"/>
    <property type="match status" value="1"/>
</dbReference>
<dbReference type="PANTHER" id="PTHR23152:SF4">
    <property type="entry name" value="2-OXOADIPATE DEHYDROGENASE COMPLEX COMPONENT E1"/>
    <property type="match status" value="1"/>
</dbReference>
<dbReference type="NCBIfam" id="NF006914">
    <property type="entry name" value="PRK09404.1"/>
    <property type="match status" value="1"/>
</dbReference>
<feature type="compositionally biased region" description="Basic and acidic residues" evidence="6">
    <location>
        <begin position="939"/>
        <end position="948"/>
    </location>
</feature>
<name>A0A6J4QRJ7_9ACTN</name>
<accession>A0A6J4QRJ7</accession>
<protein>
    <submittedName>
        <fullName evidence="8">2-oxoglutarate dehydrogenase E1 component</fullName>
        <ecNumber evidence="8">1.2.4.2</ecNumber>
    </submittedName>
</protein>
<evidence type="ECO:0000259" key="7">
    <source>
        <dbReference type="SMART" id="SM00861"/>
    </source>
</evidence>
<proteinExistence type="predicted"/>
<dbReference type="InterPro" id="IPR042179">
    <property type="entry name" value="KGD_C_sf"/>
</dbReference>
<evidence type="ECO:0000256" key="5">
    <source>
        <dbReference type="ARBA" id="ARBA00051911"/>
    </source>
</evidence>
<dbReference type="GO" id="GO:0000287">
    <property type="term" value="F:magnesium ion binding"/>
    <property type="evidence" value="ECO:0007669"/>
    <property type="project" value="UniProtKB-ARBA"/>
</dbReference>
<evidence type="ECO:0000313" key="8">
    <source>
        <dbReference type="EMBL" id="CAA9451521.1"/>
    </source>
</evidence>
<dbReference type="FunFam" id="3.40.50.970:FF:000036">
    <property type="entry name" value="2-oxoglutarate dehydrogenase E1 component"/>
    <property type="match status" value="1"/>
</dbReference>
<keyword evidence="3 8" id="KW-0560">Oxidoreductase</keyword>
<dbReference type="InterPro" id="IPR032106">
    <property type="entry name" value="2-oxogl_dehyd_N"/>
</dbReference>
<comment type="catalytic activity">
    <reaction evidence="5">
        <text>N(6)-[(R)-lipoyl]-L-lysyl-[protein] + 2-oxoglutarate + H(+) = N(6)-[(R)-S(8)-succinyldihydrolipoyl]-L-lysyl-[protein] + CO2</text>
        <dbReference type="Rhea" id="RHEA:12188"/>
        <dbReference type="Rhea" id="RHEA-COMP:10474"/>
        <dbReference type="Rhea" id="RHEA-COMP:20092"/>
        <dbReference type="ChEBI" id="CHEBI:15378"/>
        <dbReference type="ChEBI" id="CHEBI:16526"/>
        <dbReference type="ChEBI" id="CHEBI:16810"/>
        <dbReference type="ChEBI" id="CHEBI:83099"/>
        <dbReference type="ChEBI" id="CHEBI:83120"/>
        <dbReference type="EC" id="1.2.4.2"/>
    </reaction>
</comment>
<dbReference type="InterPro" id="IPR001017">
    <property type="entry name" value="DH_E1"/>
</dbReference>
<dbReference type="Gene3D" id="3.40.50.11610">
    <property type="entry name" value="Multifunctional 2-oxoglutarate metabolism enzyme, C-terminal domain"/>
    <property type="match status" value="1"/>
</dbReference>
<dbReference type="GO" id="GO:0004591">
    <property type="term" value="F:oxoglutarate dehydrogenase (succinyl-transferring) activity"/>
    <property type="evidence" value="ECO:0007669"/>
    <property type="project" value="UniProtKB-EC"/>
</dbReference>
<evidence type="ECO:0000256" key="3">
    <source>
        <dbReference type="ARBA" id="ARBA00023002"/>
    </source>
</evidence>
<dbReference type="InterPro" id="IPR029061">
    <property type="entry name" value="THDP-binding"/>
</dbReference>
<dbReference type="EC" id="1.2.4.2" evidence="8"/>
<dbReference type="PANTHER" id="PTHR23152">
    <property type="entry name" value="2-OXOGLUTARATE DEHYDROGENASE"/>
    <property type="match status" value="1"/>
</dbReference>
<organism evidence="8">
    <name type="scientific">uncultured Rubrobacteraceae bacterium</name>
    <dbReference type="NCBI Taxonomy" id="349277"/>
    <lineage>
        <taxon>Bacteria</taxon>
        <taxon>Bacillati</taxon>
        <taxon>Actinomycetota</taxon>
        <taxon>Rubrobacteria</taxon>
        <taxon>Rubrobacterales</taxon>
        <taxon>Rubrobacteraceae</taxon>
        <taxon>environmental samples</taxon>
    </lineage>
</organism>
<dbReference type="InterPro" id="IPR005475">
    <property type="entry name" value="Transketolase-like_Pyr-bd"/>
</dbReference>
<sequence length="948" mass="105800">MENITESQFYGPNLGYVLELYERYREDPGSVDERTRSFFENWRPPEPGANGQATAQVSADSGIEVDKVVAVAKYIRSIRDFGHRAAQLDPLGSEPPGDPTLSPGFHDITEEDLEALPSSVINAPGTGPIPRRTGSAREAIDELRRIYCKTTGYDFGHIHNSSERFWLRDAVESERFHKVLDGEQARNLLNGLTRVDTLEKFLHKTFLGQKRFSIEGTDMAVPMLNLLVRSAADKGTPEAVLGMAHRGRLNVLAHVLDKPYSTIFGEFQQQDRGENPSASDSQGDAWVGDVKYHLGIRGFQLGDDEADQKILVNLAPNPSHLEHVNPVVEGMARAAQETRDEPGPPGQNEEASLPVLMHGDAAFPGEGVVAETLNLYKLPGYKTGGTIHIITNNQLGFTTERDDARSTLYASDLAKGYEIPVIHVNADDPEACLAAARFAYAYREEFHKDFVIDLVGYRKFGHNEGDEPAYTQPAMYEIIRDHPSVREIYARDLEERGLISEGEADEMAEKIQNQMKEVRENPDDQLDEEDIATDEPHTPLVEVPETAVSEERLAALNEALLERPEDFNANEKLERLFQRNRAELEDIDWAHAETLAFASLLEDGVPIRLTGQDTERGTFSQRHSILHDVESGEVYVPLQNIPQAKASFISHNSPLSEIAVMGFEFGYTLNAQETLVLWEAQYGDFANVGQPMIDQFIVSGQAKWGQTSGLIMLLPHGYEGQGPEHSSARLERFLQLAAHENIRVANCTTAAQYFHLLRAQAALKDHQRPLIIMTPKSLLRHPLATSRLEELTEGKFMPVLDDQEVHAEGRAESIERLMLCSGKIYTELVASEAREEDEVTAVARIELLYPFPEEEVRAVLNGYPNAQEIVWVQEEPQNMGAWTFVEPLLRQLVDGNLPIRYIGKPARPSPAQGSAAFHKREHAAIVRSAFKGAEESEEATEREVERAG</sequence>
<dbReference type="AlphaFoldDB" id="A0A6J4QRJ7"/>
<evidence type="ECO:0000256" key="2">
    <source>
        <dbReference type="ARBA" id="ARBA00022532"/>
    </source>
</evidence>
<dbReference type="Pfam" id="PF02779">
    <property type="entry name" value="Transket_pyr"/>
    <property type="match status" value="1"/>
</dbReference>
<evidence type="ECO:0000256" key="1">
    <source>
        <dbReference type="ARBA" id="ARBA00001964"/>
    </source>
</evidence>
<dbReference type="GO" id="GO:0030976">
    <property type="term" value="F:thiamine pyrophosphate binding"/>
    <property type="evidence" value="ECO:0007669"/>
    <property type="project" value="InterPro"/>
</dbReference>
<dbReference type="GO" id="GO:0006099">
    <property type="term" value="P:tricarboxylic acid cycle"/>
    <property type="evidence" value="ECO:0007669"/>
    <property type="project" value="UniProtKB-KW"/>
</dbReference>
<keyword evidence="4" id="KW-0786">Thiamine pyrophosphate</keyword>
<dbReference type="CDD" id="cd02016">
    <property type="entry name" value="TPP_E1_OGDC_like"/>
    <property type="match status" value="1"/>
</dbReference>
<dbReference type="SUPFAM" id="SSF52518">
    <property type="entry name" value="Thiamin diphosphate-binding fold (THDP-binding)"/>
    <property type="match status" value="2"/>
</dbReference>
<dbReference type="InterPro" id="IPR011603">
    <property type="entry name" value="2oxoglutarate_DH_E1"/>
</dbReference>
<reference evidence="8" key="1">
    <citation type="submission" date="2020-02" db="EMBL/GenBank/DDBJ databases">
        <authorList>
            <person name="Meier V. D."/>
        </authorList>
    </citation>
    <scope>NUCLEOTIDE SEQUENCE</scope>
    <source>
        <strain evidence="8">AVDCRST_MAG80</strain>
    </source>
</reference>
<dbReference type="EMBL" id="CADCVC010000206">
    <property type="protein sequence ID" value="CAA9451521.1"/>
    <property type="molecule type" value="Genomic_DNA"/>
</dbReference>
<dbReference type="Pfam" id="PF16078">
    <property type="entry name" value="2-oxogl_dehyd_N"/>
    <property type="match status" value="1"/>
</dbReference>
<comment type="cofactor">
    <cofactor evidence="1">
        <name>thiamine diphosphate</name>
        <dbReference type="ChEBI" id="CHEBI:58937"/>
    </cofactor>
</comment>
<feature type="domain" description="Transketolase-like pyrimidine-binding" evidence="7">
    <location>
        <begin position="587"/>
        <end position="781"/>
    </location>
</feature>
<feature type="region of interest" description="Disordered" evidence="6">
    <location>
        <begin position="929"/>
        <end position="948"/>
    </location>
</feature>
<evidence type="ECO:0000256" key="4">
    <source>
        <dbReference type="ARBA" id="ARBA00023052"/>
    </source>
</evidence>
<dbReference type="Pfam" id="PF00676">
    <property type="entry name" value="E1_dh"/>
    <property type="match status" value="1"/>
</dbReference>
<gene>
    <name evidence="8" type="ORF">AVDCRST_MAG80-2327</name>
</gene>
<dbReference type="Gene3D" id="3.40.50.970">
    <property type="match status" value="1"/>
</dbReference>
<dbReference type="Pfam" id="PF16870">
    <property type="entry name" value="OxoGdeHyase_C"/>
    <property type="match status" value="1"/>
</dbReference>
<dbReference type="GO" id="GO:0045252">
    <property type="term" value="C:oxoglutarate dehydrogenase complex"/>
    <property type="evidence" value="ECO:0007669"/>
    <property type="project" value="TreeGrafter"/>
</dbReference>
<dbReference type="Gene3D" id="1.10.287.1150">
    <property type="entry name" value="TPP helical domain"/>
    <property type="match status" value="1"/>
</dbReference>
<dbReference type="SMART" id="SM00861">
    <property type="entry name" value="Transket_pyr"/>
    <property type="match status" value="1"/>
</dbReference>
<dbReference type="PIRSF" id="PIRSF000157">
    <property type="entry name" value="Oxoglu_dh_E1"/>
    <property type="match status" value="1"/>
</dbReference>
<evidence type="ECO:0000256" key="6">
    <source>
        <dbReference type="SAM" id="MobiDB-lite"/>
    </source>
</evidence>
<dbReference type="NCBIfam" id="TIGR00239">
    <property type="entry name" value="2oxo_dh_E1"/>
    <property type="match status" value="1"/>
</dbReference>